<dbReference type="EMBL" id="PJEO01000028">
    <property type="protein sequence ID" value="PKQ45279.1"/>
    <property type="molecule type" value="Genomic_DNA"/>
</dbReference>
<sequence>MTTLTKIIVTTLLSLLFFSCNFDINFGGVVGNGNVVEESRTINGSFNAIKATEGLDVYVTQSDTESIVVEADENLHELIITEVVDNVLKIHTKRNIGNATSKKIMVSFKNVSSITSTSGSNVYSKNTVTAENLKLESSSGSNMTLDVDTSTLKCNTSSGSNMTLQLNTKVLECHSSSGSNIKLTGETIKLTAEASSGSNIKAGDLIAESSRANASSGSNITINTSKELIAKASSGGGINYYGNPEKVEKSDHVSGSIRKK</sequence>
<keyword evidence="4" id="KW-1185">Reference proteome</keyword>
<gene>
    <name evidence="3" type="ORF">CSW08_08665</name>
</gene>
<dbReference type="RefSeq" id="WP_106659493.1">
    <property type="nucleotide sequence ID" value="NZ_PJEO01000028.1"/>
</dbReference>
<evidence type="ECO:0000313" key="4">
    <source>
        <dbReference type="Proteomes" id="UP000233435"/>
    </source>
</evidence>
<feature type="region of interest" description="Disordered" evidence="1">
    <location>
        <begin position="236"/>
        <end position="260"/>
    </location>
</feature>
<dbReference type="Gene3D" id="2.160.20.120">
    <property type="match status" value="1"/>
</dbReference>
<proteinExistence type="predicted"/>
<dbReference type="PROSITE" id="PS51257">
    <property type="entry name" value="PROKAR_LIPOPROTEIN"/>
    <property type="match status" value="1"/>
</dbReference>
<evidence type="ECO:0000256" key="1">
    <source>
        <dbReference type="SAM" id="MobiDB-lite"/>
    </source>
</evidence>
<protein>
    <submittedName>
        <fullName evidence="3">DUF2807 domain-containing protein</fullName>
    </submittedName>
</protein>
<name>A0A2N3HJX0_9FLAO</name>
<dbReference type="AlphaFoldDB" id="A0A2N3HJX0"/>
<reference evidence="3 4" key="1">
    <citation type="submission" date="2017-12" db="EMBL/GenBank/DDBJ databases">
        <title>Confluentibacter flavum sp. nov., isolated from the saline lake.</title>
        <authorList>
            <person name="Yu L."/>
        </authorList>
    </citation>
    <scope>NUCLEOTIDE SEQUENCE [LARGE SCALE GENOMIC DNA]</scope>
    <source>
        <strain evidence="3 4">3B</strain>
    </source>
</reference>
<dbReference type="Proteomes" id="UP000233435">
    <property type="component" value="Unassembled WGS sequence"/>
</dbReference>
<dbReference type="InterPro" id="IPR021255">
    <property type="entry name" value="DUF2807"/>
</dbReference>
<organism evidence="3 4">
    <name type="scientific">Confluentibacter flavum</name>
    <dbReference type="NCBI Taxonomy" id="1909700"/>
    <lineage>
        <taxon>Bacteria</taxon>
        <taxon>Pseudomonadati</taxon>
        <taxon>Bacteroidota</taxon>
        <taxon>Flavobacteriia</taxon>
        <taxon>Flavobacteriales</taxon>
        <taxon>Flavobacteriaceae</taxon>
        <taxon>Confluentibacter</taxon>
    </lineage>
</organism>
<dbReference type="OrthoDB" id="942536at2"/>
<comment type="caution">
    <text evidence="3">The sequence shown here is derived from an EMBL/GenBank/DDBJ whole genome shotgun (WGS) entry which is preliminary data.</text>
</comment>
<dbReference type="Pfam" id="PF10988">
    <property type="entry name" value="DUF2807"/>
    <property type="match status" value="1"/>
</dbReference>
<evidence type="ECO:0000313" key="3">
    <source>
        <dbReference type="EMBL" id="PKQ45279.1"/>
    </source>
</evidence>
<feature type="domain" description="Putative auto-transporter adhesin head GIN" evidence="2">
    <location>
        <begin position="46"/>
        <end position="244"/>
    </location>
</feature>
<evidence type="ECO:0000259" key="2">
    <source>
        <dbReference type="Pfam" id="PF10988"/>
    </source>
</evidence>
<accession>A0A2N3HJX0</accession>